<reference evidence="2 3" key="1">
    <citation type="submission" date="2023-11" db="EMBL/GenBank/DDBJ databases">
        <title>Halocaridina rubra genome assembly.</title>
        <authorList>
            <person name="Smith C."/>
        </authorList>
    </citation>
    <scope>NUCLEOTIDE SEQUENCE [LARGE SCALE GENOMIC DNA]</scope>
    <source>
        <strain evidence="2">EP-1</strain>
        <tissue evidence="2">Whole</tissue>
    </source>
</reference>
<gene>
    <name evidence="2" type="ORF">SK128_016466</name>
</gene>
<sequence>MEGQNSQVILPDKVNDDVEKKLSALEVSELRLEDQRSNLVQSLIQHFTKPAKGGMARIPPTNVVSAYPHHASTSHGGTRHTQPLGRGQTSTYLTSEQSSSHSSHQHPAFADERQQERLPLQQHPRGSYRGPRGAPRARGHMGQRALR</sequence>
<evidence type="ECO:0000256" key="1">
    <source>
        <dbReference type="SAM" id="MobiDB-lite"/>
    </source>
</evidence>
<feature type="compositionally biased region" description="Polar residues" evidence="1">
    <location>
        <begin position="71"/>
        <end position="81"/>
    </location>
</feature>
<feature type="compositionally biased region" description="Low complexity" evidence="1">
    <location>
        <begin position="88"/>
        <end position="106"/>
    </location>
</feature>
<feature type="non-terminal residue" evidence="2">
    <location>
        <position position="147"/>
    </location>
</feature>
<name>A0AAN8XK16_HALRR</name>
<dbReference type="EMBL" id="JAXCGZ010000387">
    <property type="protein sequence ID" value="KAK7086070.1"/>
    <property type="molecule type" value="Genomic_DNA"/>
</dbReference>
<feature type="compositionally biased region" description="Basic residues" evidence="1">
    <location>
        <begin position="135"/>
        <end position="147"/>
    </location>
</feature>
<organism evidence="2 3">
    <name type="scientific">Halocaridina rubra</name>
    <name type="common">Hawaiian red shrimp</name>
    <dbReference type="NCBI Taxonomy" id="373956"/>
    <lineage>
        <taxon>Eukaryota</taxon>
        <taxon>Metazoa</taxon>
        <taxon>Ecdysozoa</taxon>
        <taxon>Arthropoda</taxon>
        <taxon>Crustacea</taxon>
        <taxon>Multicrustacea</taxon>
        <taxon>Malacostraca</taxon>
        <taxon>Eumalacostraca</taxon>
        <taxon>Eucarida</taxon>
        <taxon>Decapoda</taxon>
        <taxon>Pleocyemata</taxon>
        <taxon>Caridea</taxon>
        <taxon>Atyoidea</taxon>
        <taxon>Atyidae</taxon>
        <taxon>Halocaridina</taxon>
    </lineage>
</organism>
<protein>
    <submittedName>
        <fullName evidence="2">Uncharacterized protein</fullName>
    </submittedName>
</protein>
<feature type="region of interest" description="Disordered" evidence="1">
    <location>
        <begin position="51"/>
        <end position="147"/>
    </location>
</feature>
<keyword evidence="3" id="KW-1185">Reference proteome</keyword>
<evidence type="ECO:0000313" key="2">
    <source>
        <dbReference type="EMBL" id="KAK7086070.1"/>
    </source>
</evidence>
<dbReference type="AlphaFoldDB" id="A0AAN8XK16"/>
<proteinExistence type="predicted"/>
<feature type="compositionally biased region" description="Low complexity" evidence="1">
    <location>
        <begin position="124"/>
        <end position="134"/>
    </location>
</feature>
<comment type="caution">
    <text evidence="2">The sequence shown here is derived from an EMBL/GenBank/DDBJ whole genome shotgun (WGS) entry which is preliminary data.</text>
</comment>
<accession>A0AAN8XK16</accession>
<dbReference type="Proteomes" id="UP001381693">
    <property type="component" value="Unassembled WGS sequence"/>
</dbReference>
<evidence type="ECO:0000313" key="3">
    <source>
        <dbReference type="Proteomes" id="UP001381693"/>
    </source>
</evidence>